<reference evidence="2 3" key="1">
    <citation type="submission" date="2021-05" db="EMBL/GenBank/DDBJ databases">
        <title>Culturable bacteria isolated from Daya Bay.</title>
        <authorList>
            <person name="Zheng W."/>
            <person name="Yu S."/>
            <person name="Huang Y."/>
        </authorList>
    </citation>
    <scope>NUCLEOTIDE SEQUENCE [LARGE SCALE GENOMIC DNA]</scope>
    <source>
        <strain evidence="2 3">DP4N28-5</strain>
    </source>
</reference>
<name>A0ABS6T2W0_9RHOB</name>
<keyword evidence="1" id="KW-1133">Transmembrane helix</keyword>
<protein>
    <recommendedName>
        <fullName evidence="4">Alpha/beta hydrolase family protein</fullName>
    </recommendedName>
</protein>
<evidence type="ECO:0000313" key="2">
    <source>
        <dbReference type="EMBL" id="MBV7379535.1"/>
    </source>
</evidence>
<keyword evidence="1" id="KW-0472">Membrane</keyword>
<feature type="transmembrane region" description="Helical" evidence="1">
    <location>
        <begin position="174"/>
        <end position="196"/>
    </location>
</feature>
<proteinExistence type="predicted"/>
<dbReference type="RefSeq" id="WP_218392657.1">
    <property type="nucleotide sequence ID" value="NZ_JAHUZE010000002.1"/>
</dbReference>
<keyword evidence="3" id="KW-1185">Reference proteome</keyword>
<keyword evidence="1" id="KW-0812">Transmembrane</keyword>
<accession>A0ABS6T2W0</accession>
<dbReference type="EMBL" id="JAHUZE010000002">
    <property type="protein sequence ID" value="MBV7379535.1"/>
    <property type="molecule type" value="Genomic_DNA"/>
</dbReference>
<sequence length="424" mass="47528">MSNGQAERQVRRRRVFYIPGYDPIHPRRYRELYRKEGTEQARISGYEIGLVGRQGGASYGWQVSGRMEGATSEAEFDVLVWSDIVRDSMDLNIAQTYLLMARTAWTYISTGALRRLMRLRKGPLIAALYPVGMLILQALVALLVGAIAAMLAMWLSDLIARRIVDFDYLFGPFFVTRILLSLLLGAAAAVLVLRYFRKIDNRLFVYYLMHDYAYSARSRGANPPALEARLAEFTEQIAAALDEDVDEVLIVGHSSGAHLAISILADLDRAGRLAVARPALGLVTLGQVVPMVSFLPDAKRLRRDLHDLSTSPHLFWLDVTAPGDGCAFALCDPVAVSGVAPEGKRWPIVISAAFTQTLSPKRWAELRWRFFRLHFQYLCAFDRPGDYDYFRITAGPRTLADRFEGRPPSKSRIDAAVSKYTDMA</sequence>
<evidence type="ECO:0000256" key="1">
    <source>
        <dbReference type="SAM" id="Phobius"/>
    </source>
</evidence>
<evidence type="ECO:0008006" key="4">
    <source>
        <dbReference type="Google" id="ProtNLM"/>
    </source>
</evidence>
<organism evidence="2 3">
    <name type="scientific">Maritimibacter dapengensis</name>
    <dbReference type="NCBI Taxonomy" id="2836868"/>
    <lineage>
        <taxon>Bacteria</taxon>
        <taxon>Pseudomonadati</taxon>
        <taxon>Pseudomonadota</taxon>
        <taxon>Alphaproteobacteria</taxon>
        <taxon>Rhodobacterales</taxon>
        <taxon>Roseobacteraceae</taxon>
        <taxon>Maritimibacter</taxon>
    </lineage>
</organism>
<feature type="transmembrane region" description="Helical" evidence="1">
    <location>
        <begin position="124"/>
        <end position="154"/>
    </location>
</feature>
<evidence type="ECO:0000313" key="3">
    <source>
        <dbReference type="Proteomes" id="UP000756530"/>
    </source>
</evidence>
<comment type="caution">
    <text evidence="2">The sequence shown here is derived from an EMBL/GenBank/DDBJ whole genome shotgun (WGS) entry which is preliminary data.</text>
</comment>
<dbReference type="Proteomes" id="UP000756530">
    <property type="component" value="Unassembled WGS sequence"/>
</dbReference>
<gene>
    <name evidence="2" type="ORF">KJP28_11395</name>
</gene>